<evidence type="ECO:0000313" key="5">
    <source>
        <dbReference type="EMBL" id="KAG7469902.1"/>
    </source>
</evidence>
<dbReference type="GO" id="GO:0000122">
    <property type="term" value="P:negative regulation of transcription by RNA polymerase II"/>
    <property type="evidence" value="ECO:0007669"/>
    <property type="project" value="TreeGrafter"/>
</dbReference>
<accession>A0A9D3Q0R8</accession>
<dbReference type="Pfam" id="PF14998">
    <property type="entry name" value="Ripply"/>
    <property type="match status" value="1"/>
</dbReference>
<keyword evidence="4" id="KW-0539">Nucleus</keyword>
<evidence type="ECO:0000256" key="3">
    <source>
        <dbReference type="ARBA" id="ARBA00022473"/>
    </source>
</evidence>
<keyword evidence="6" id="KW-1185">Reference proteome</keyword>
<dbReference type="PANTHER" id="PTHR16770:SF3">
    <property type="entry name" value="PROTEIN RIPPLY2"/>
    <property type="match status" value="1"/>
</dbReference>
<gene>
    <name evidence="5" type="ORF">MATL_G00133750</name>
</gene>
<comment type="caution">
    <text evidence="5">The sequence shown here is derived from an EMBL/GenBank/DDBJ whole genome shotgun (WGS) entry which is preliminary data.</text>
</comment>
<proteinExistence type="inferred from homology"/>
<sequence>MDRLTAQTGFTSGNVMGRAELTETDKRTVHLWRPWTVTASHRRQRTVAYKPYTKLDGSAPADKYSKYDRVSHPVKLFWPKSRCYDYLYRDAEALLRNYPVQATICLYEDSSSDEDSESEDEKDFN</sequence>
<dbReference type="EMBL" id="JAFDVH010000010">
    <property type="protein sequence ID" value="KAG7469902.1"/>
    <property type="molecule type" value="Genomic_DNA"/>
</dbReference>
<organism evidence="5 6">
    <name type="scientific">Megalops atlanticus</name>
    <name type="common">Tarpon</name>
    <name type="synonym">Clupea gigantea</name>
    <dbReference type="NCBI Taxonomy" id="7932"/>
    <lineage>
        <taxon>Eukaryota</taxon>
        <taxon>Metazoa</taxon>
        <taxon>Chordata</taxon>
        <taxon>Craniata</taxon>
        <taxon>Vertebrata</taxon>
        <taxon>Euteleostomi</taxon>
        <taxon>Actinopterygii</taxon>
        <taxon>Neopterygii</taxon>
        <taxon>Teleostei</taxon>
        <taxon>Elopiformes</taxon>
        <taxon>Megalopidae</taxon>
        <taxon>Megalops</taxon>
    </lineage>
</organism>
<evidence type="ECO:0000256" key="1">
    <source>
        <dbReference type="ARBA" id="ARBA00004123"/>
    </source>
</evidence>
<dbReference type="GO" id="GO:0005634">
    <property type="term" value="C:nucleus"/>
    <property type="evidence" value="ECO:0007669"/>
    <property type="project" value="UniProtKB-SubCell"/>
</dbReference>
<dbReference type="InterPro" id="IPR028127">
    <property type="entry name" value="Ripply_fam"/>
</dbReference>
<evidence type="ECO:0000313" key="6">
    <source>
        <dbReference type="Proteomes" id="UP001046870"/>
    </source>
</evidence>
<protein>
    <submittedName>
        <fullName evidence="5">Uncharacterized protein</fullName>
    </submittedName>
</protein>
<evidence type="ECO:0000256" key="2">
    <source>
        <dbReference type="ARBA" id="ARBA00006944"/>
    </source>
</evidence>
<comment type="subcellular location">
    <subcellularLocation>
        <location evidence="1">Nucleus</location>
    </subcellularLocation>
</comment>
<dbReference type="AlphaFoldDB" id="A0A9D3Q0R8"/>
<dbReference type="Proteomes" id="UP001046870">
    <property type="component" value="Chromosome 10"/>
</dbReference>
<dbReference type="PANTHER" id="PTHR16770">
    <property type="entry name" value="PROTEIN RIPPLY-LIKE"/>
    <property type="match status" value="1"/>
</dbReference>
<dbReference type="GO" id="GO:0009880">
    <property type="term" value="P:embryonic pattern specification"/>
    <property type="evidence" value="ECO:0007669"/>
    <property type="project" value="TreeGrafter"/>
</dbReference>
<comment type="similarity">
    <text evidence="2">Belongs to the ripply family.</text>
</comment>
<keyword evidence="3" id="KW-0217">Developmental protein</keyword>
<name>A0A9D3Q0R8_MEGAT</name>
<reference evidence="5" key="1">
    <citation type="submission" date="2021-01" db="EMBL/GenBank/DDBJ databases">
        <authorList>
            <person name="Zahm M."/>
            <person name="Roques C."/>
            <person name="Cabau C."/>
            <person name="Klopp C."/>
            <person name="Donnadieu C."/>
            <person name="Jouanno E."/>
            <person name="Lampietro C."/>
            <person name="Louis A."/>
            <person name="Herpin A."/>
            <person name="Echchiki A."/>
            <person name="Berthelot C."/>
            <person name="Parey E."/>
            <person name="Roest-Crollius H."/>
            <person name="Braasch I."/>
            <person name="Postlethwait J."/>
            <person name="Bobe J."/>
            <person name="Montfort J."/>
            <person name="Bouchez O."/>
            <person name="Begum T."/>
            <person name="Mejri S."/>
            <person name="Adams A."/>
            <person name="Chen W.-J."/>
            <person name="Guiguen Y."/>
        </authorList>
    </citation>
    <scope>NUCLEOTIDE SEQUENCE</scope>
    <source>
        <strain evidence="5">YG-15Mar2019-1</strain>
        <tissue evidence="5">Brain</tissue>
    </source>
</reference>
<evidence type="ECO:0000256" key="4">
    <source>
        <dbReference type="ARBA" id="ARBA00023242"/>
    </source>
</evidence>
<dbReference type="OrthoDB" id="5978888at2759"/>